<feature type="binding site" evidence="7">
    <location>
        <begin position="125"/>
        <end position="127"/>
    </location>
    <ligand>
        <name>FMN</name>
        <dbReference type="ChEBI" id="CHEBI:58210"/>
    </ligand>
</feature>
<feature type="binding site" evidence="7">
    <location>
        <position position="48"/>
    </location>
    <ligand>
        <name>NADP(+)</name>
        <dbReference type="ChEBI" id="CHEBI:58349"/>
    </ligand>
</feature>
<evidence type="ECO:0000313" key="11">
    <source>
        <dbReference type="Proteomes" id="UP000011524"/>
    </source>
</evidence>
<dbReference type="CDD" id="cd07304">
    <property type="entry name" value="Chorismate_synthase"/>
    <property type="match status" value="1"/>
</dbReference>
<dbReference type="STRING" id="1227453.C444_13817"/>
<dbReference type="AlphaFoldDB" id="M0L8J0"/>
<gene>
    <name evidence="7" type="primary">aroC</name>
    <name evidence="10" type="ORF">C444_13817</name>
</gene>
<feature type="binding site" evidence="7">
    <location>
        <begin position="319"/>
        <end position="323"/>
    </location>
    <ligand>
        <name>FMN</name>
        <dbReference type="ChEBI" id="CHEBI:58210"/>
    </ligand>
</feature>
<dbReference type="Gene3D" id="3.60.150.10">
    <property type="entry name" value="Chorismate synthase AroC"/>
    <property type="match status" value="1"/>
</dbReference>
<keyword evidence="11" id="KW-1185">Reference proteome</keyword>
<dbReference type="HAMAP" id="MF_00300">
    <property type="entry name" value="Chorismate_synth"/>
    <property type="match status" value="1"/>
</dbReference>
<protein>
    <recommendedName>
        <fullName evidence="3 7">Chorismate synthase</fullName>
        <shortName evidence="7">CS</shortName>
        <ecNumber evidence="3 7">4.2.3.5</ecNumber>
    </recommendedName>
    <alternativeName>
        <fullName evidence="7">5-enolpyruvylshikimate-3-phosphate phospholyase</fullName>
    </alternativeName>
</protein>
<dbReference type="PROSITE" id="PS00787">
    <property type="entry name" value="CHORISMATE_SYNTHASE_1"/>
    <property type="match status" value="1"/>
</dbReference>
<evidence type="ECO:0000256" key="2">
    <source>
        <dbReference type="ARBA" id="ARBA00008014"/>
    </source>
</evidence>
<feature type="compositionally biased region" description="Basic and acidic residues" evidence="9">
    <location>
        <begin position="405"/>
        <end position="415"/>
    </location>
</feature>
<sequence>MNGNEFGRLFRMTTYGESHGEAMGCTVSGVPAGVELSEEEIQKDLDRRKPGQSMITTSRGEPDKVTINSGIQDGYTTGTPIGMVIQNKDARSGKYEPFITAPRPSHGDYTYSAKFGTRNWGGGGRSSARETVNWVAAGGVAKQVLEQSDYDVRIKAHVCQIGDVESGPVTFEDMLEHSEENEVRCADPEAAEEMRDLADKHQKEGDSIGGAIYFECRGVPSGLGAPRFDSFPSRLGQAMYSIPAVNDFEYGIGREARTTKGSEYTENWEFDDSEATASESASGDEPRATGHPTPVGNDHGGIQGGITTGQPIYGEVSWHAPVSIPKTQKTVDWETREEKEITVTGRHDPVLPPRAVPVVEAMLACTVLDFMLLSGRINPDRLDDRPGEYDTDYHPSSPQNDPEDADTHAKTVDEE</sequence>
<dbReference type="eggNOG" id="arCOG04133">
    <property type="taxonomic scope" value="Archaea"/>
</dbReference>
<feature type="compositionally biased region" description="Basic and acidic residues" evidence="9">
    <location>
        <begin position="379"/>
        <end position="393"/>
    </location>
</feature>
<dbReference type="PATRIC" id="fig|1227453.3.peg.2728"/>
<feature type="binding site" evidence="7">
    <location>
        <position position="346"/>
    </location>
    <ligand>
        <name>FMN</name>
        <dbReference type="ChEBI" id="CHEBI:58210"/>
    </ligand>
</feature>
<keyword evidence="7" id="KW-0285">Flavoprotein</keyword>
<dbReference type="GO" id="GO:0009073">
    <property type="term" value="P:aromatic amino acid family biosynthetic process"/>
    <property type="evidence" value="ECO:0007669"/>
    <property type="project" value="UniProtKB-KW"/>
</dbReference>
<dbReference type="EMBL" id="AOLY01000037">
    <property type="protein sequence ID" value="EMA29881.1"/>
    <property type="molecule type" value="Genomic_DNA"/>
</dbReference>
<comment type="caution">
    <text evidence="7">Lacks conserved residue(s) required for the propagation of feature annotation.</text>
</comment>
<dbReference type="NCBIfam" id="NF003793">
    <property type="entry name" value="PRK05382.1"/>
    <property type="match status" value="1"/>
</dbReference>
<keyword evidence="6 7" id="KW-0456">Lyase</keyword>
<keyword evidence="7" id="KW-0274">FAD</keyword>
<dbReference type="RefSeq" id="WP_004593484.1">
    <property type="nucleotide sequence ID" value="NZ_AOLY01000037.1"/>
</dbReference>
<proteinExistence type="inferred from homology"/>
<keyword evidence="7" id="KW-0288">FMN</keyword>
<evidence type="ECO:0000256" key="7">
    <source>
        <dbReference type="HAMAP-Rule" id="MF_00300"/>
    </source>
</evidence>
<keyword evidence="7" id="KW-0521">NADP</keyword>
<dbReference type="PROSITE" id="PS00789">
    <property type="entry name" value="CHORISMATE_SYNTHASE_3"/>
    <property type="match status" value="1"/>
</dbReference>
<comment type="caution">
    <text evidence="10">The sequence shown here is derived from an EMBL/GenBank/DDBJ whole genome shotgun (WGS) entry which is preliminary data.</text>
</comment>
<dbReference type="OrthoDB" id="33049at2157"/>
<dbReference type="InterPro" id="IPR035904">
    <property type="entry name" value="Chorismate_synth_AroC_sf"/>
</dbReference>
<dbReference type="GO" id="GO:0005829">
    <property type="term" value="C:cytosol"/>
    <property type="evidence" value="ECO:0007669"/>
    <property type="project" value="TreeGrafter"/>
</dbReference>
<name>M0L8J0_HALJT</name>
<dbReference type="PANTHER" id="PTHR21085">
    <property type="entry name" value="CHORISMATE SYNTHASE"/>
    <property type="match status" value="1"/>
</dbReference>
<dbReference type="SUPFAM" id="SSF103263">
    <property type="entry name" value="Chorismate synthase, AroC"/>
    <property type="match status" value="1"/>
</dbReference>
<dbReference type="EC" id="4.2.3.5" evidence="3 7"/>
<comment type="cofactor">
    <cofactor evidence="7 8">
        <name>FMNH2</name>
        <dbReference type="ChEBI" id="CHEBI:57618"/>
    </cofactor>
    <text evidence="7 8">Reduced FMN (FMNH(2)).</text>
</comment>
<feature type="region of interest" description="Disordered" evidence="9">
    <location>
        <begin position="379"/>
        <end position="415"/>
    </location>
</feature>
<dbReference type="PIRSF" id="PIRSF001456">
    <property type="entry name" value="Chorismate_synth"/>
    <property type="match status" value="1"/>
</dbReference>
<feature type="region of interest" description="Disordered" evidence="9">
    <location>
        <begin position="41"/>
        <end position="72"/>
    </location>
</feature>
<dbReference type="InterPro" id="IPR020541">
    <property type="entry name" value="Chorismate_synthase_CS"/>
</dbReference>
<comment type="function">
    <text evidence="7">Catalyzes the anti-1,4-elimination of the C-3 phosphate and the C-6 proR hydrogen from 5-enolpyruvylshikimate-3-phosphate (EPSP) to yield chorismate, which is the branch point compound that serves as the starting substrate for the three terminal pathways of aromatic amino acid biosynthesis. This reaction introduces a second double bond into the aromatic ring system.</text>
</comment>
<feature type="region of interest" description="Disordered" evidence="9">
    <location>
        <begin position="262"/>
        <end position="312"/>
    </location>
</feature>
<comment type="similarity">
    <text evidence="2 7 8">Belongs to the chorismate synthase family.</text>
</comment>
<feature type="compositionally biased region" description="Gly residues" evidence="9">
    <location>
        <begin position="298"/>
        <end position="307"/>
    </location>
</feature>
<evidence type="ECO:0000256" key="9">
    <source>
        <dbReference type="SAM" id="MobiDB-lite"/>
    </source>
</evidence>
<accession>M0L8J0</accession>
<dbReference type="NCBIfam" id="TIGR00033">
    <property type="entry name" value="aroC"/>
    <property type="match status" value="1"/>
</dbReference>
<dbReference type="InterPro" id="IPR000453">
    <property type="entry name" value="Chorismate_synth"/>
</dbReference>
<evidence type="ECO:0000313" key="10">
    <source>
        <dbReference type="EMBL" id="EMA29881.1"/>
    </source>
</evidence>
<comment type="pathway">
    <text evidence="1 7 8">Metabolic intermediate biosynthesis; chorismate biosynthesis; chorismate from D-erythrose 4-phosphate and phosphoenolpyruvate: step 7/7.</text>
</comment>
<dbReference type="GO" id="GO:0004107">
    <property type="term" value="F:chorismate synthase activity"/>
    <property type="evidence" value="ECO:0007669"/>
    <property type="project" value="UniProtKB-UniRule"/>
</dbReference>
<evidence type="ECO:0000256" key="5">
    <source>
        <dbReference type="ARBA" id="ARBA00023141"/>
    </source>
</evidence>
<dbReference type="GO" id="GO:0010181">
    <property type="term" value="F:FMN binding"/>
    <property type="evidence" value="ECO:0007669"/>
    <property type="project" value="TreeGrafter"/>
</dbReference>
<keyword evidence="4 7" id="KW-0028">Amino-acid biosynthesis</keyword>
<keyword evidence="5 7" id="KW-0057">Aromatic amino acid biosynthesis</keyword>
<evidence type="ECO:0000256" key="4">
    <source>
        <dbReference type="ARBA" id="ARBA00022605"/>
    </source>
</evidence>
<organism evidence="10 11">
    <name type="scientific">Haloarcula japonica (strain ATCC 49778 / DSM 6131 / JCM 7785 / NBRC 101032 / NCIMB 13157 / TR-1)</name>
    <dbReference type="NCBI Taxonomy" id="1227453"/>
    <lineage>
        <taxon>Archaea</taxon>
        <taxon>Methanobacteriati</taxon>
        <taxon>Methanobacteriota</taxon>
        <taxon>Stenosarchaea group</taxon>
        <taxon>Halobacteria</taxon>
        <taxon>Halobacteriales</taxon>
        <taxon>Haloarculaceae</taxon>
        <taxon>Haloarcula</taxon>
    </lineage>
</organism>
<evidence type="ECO:0000256" key="1">
    <source>
        <dbReference type="ARBA" id="ARBA00005044"/>
    </source>
</evidence>
<dbReference type="GO" id="GO:0008652">
    <property type="term" value="P:amino acid biosynthetic process"/>
    <property type="evidence" value="ECO:0007669"/>
    <property type="project" value="UniProtKB-KW"/>
</dbReference>
<dbReference type="PANTHER" id="PTHR21085:SF0">
    <property type="entry name" value="CHORISMATE SYNTHASE"/>
    <property type="match status" value="1"/>
</dbReference>
<dbReference type="GO" id="GO:0009423">
    <property type="term" value="P:chorismate biosynthetic process"/>
    <property type="evidence" value="ECO:0007669"/>
    <property type="project" value="UniProtKB-UniRule"/>
</dbReference>
<evidence type="ECO:0000256" key="6">
    <source>
        <dbReference type="ARBA" id="ARBA00023239"/>
    </source>
</evidence>
<dbReference type="Pfam" id="PF01264">
    <property type="entry name" value="Chorismate_synt"/>
    <property type="match status" value="1"/>
</dbReference>
<dbReference type="UniPathway" id="UPA00053">
    <property type="reaction ID" value="UER00090"/>
</dbReference>
<reference evidence="10 11" key="1">
    <citation type="journal article" date="2014" name="PLoS Genet.">
        <title>Phylogenetically driven sequencing of extremely halophilic archaea reveals strategies for static and dynamic osmo-response.</title>
        <authorList>
            <person name="Becker E.A."/>
            <person name="Seitzer P.M."/>
            <person name="Tritt A."/>
            <person name="Larsen D."/>
            <person name="Krusor M."/>
            <person name="Yao A.I."/>
            <person name="Wu D."/>
            <person name="Madern D."/>
            <person name="Eisen J.A."/>
            <person name="Darling A.E."/>
            <person name="Facciotti M.T."/>
        </authorList>
    </citation>
    <scope>NUCLEOTIDE SEQUENCE [LARGE SCALE GENOMIC DNA]</scope>
    <source>
        <strain evidence="11">ATCC 49778 / DSM 6131 / JCM 7785 / NBRC 101032 / NCIMB 13157 / TR-1</strain>
    </source>
</reference>
<evidence type="ECO:0000256" key="8">
    <source>
        <dbReference type="RuleBase" id="RU000605"/>
    </source>
</evidence>
<comment type="catalytic activity">
    <reaction evidence="7 8">
        <text>5-O-(1-carboxyvinyl)-3-phosphoshikimate = chorismate + phosphate</text>
        <dbReference type="Rhea" id="RHEA:21020"/>
        <dbReference type="ChEBI" id="CHEBI:29748"/>
        <dbReference type="ChEBI" id="CHEBI:43474"/>
        <dbReference type="ChEBI" id="CHEBI:57701"/>
        <dbReference type="EC" id="4.2.3.5"/>
    </reaction>
</comment>
<feature type="binding site" evidence="7">
    <location>
        <position position="304"/>
    </location>
    <ligand>
        <name>FMN</name>
        <dbReference type="ChEBI" id="CHEBI:58210"/>
    </ligand>
</feature>
<dbReference type="Proteomes" id="UP000011524">
    <property type="component" value="Unassembled WGS sequence"/>
</dbReference>
<evidence type="ECO:0000256" key="3">
    <source>
        <dbReference type="ARBA" id="ARBA00013036"/>
    </source>
</evidence>